<gene>
    <name evidence="1" type="ORF">EV386_2887</name>
</gene>
<proteinExistence type="predicted"/>
<dbReference type="AlphaFoldDB" id="A0A4V2EYC9"/>
<sequence>MTRVPCLDVPATAAWVARRGPERVIAELTDALERDFRRWPELETRPRVASHSRDGVIELMPASDATTFGFKLVNGHPLNPSRGYQTVTALGMLVDVHNGYPSFLAEMTILTALRTAATSALAARCLAPRGARTLALIGCGAQAEFQALGMRAELGVERLRLYDVDPAATAKVARNATALGFDVTPCDDPGQAARGADVVTTCTADKRNATVLLDRDVADGQHLNAIGGDCPGKTELEPATLRRASVVVVEHEEQTRVEGEIQNLPPGFPVTELWRIVRGEAPGRRDAGELTVFDSVGFGVEDLTTLRFVREDLLGQGRAPDPLLAWLDLVAEPSDPKDLFSLVAAADRAPLTAASAASA</sequence>
<reference evidence="1 2" key="1">
    <citation type="submission" date="2019-02" db="EMBL/GenBank/DDBJ databases">
        <title>Sequencing the genomes of 1000 actinobacteria strains.</title>
        <authorList>
            <person name="Klenk H.-P."/>
        </authorList>
    </citation>
    <scope>NUCLEOTIDE SEQUENCE [LARGE SCALE GENOMIC DNA]</scope>
    <source>
        <strain evidence="1 2">DSM 16932</strain>
    </source>
</reference>
<comment type="caution">
    <text evidence="1">The sequence shown here is derived from an EMBL/GenBank/DDBJ whole genome shotgun (WGS) entry which is preliminary data.</text>
</comment>
<dbReference type="OrthoDB" id="7209364at2"/>
<evidence type="ECO:0000313" key="1">
    <source>
        <dbReference type="EMBL" id="RZS62550.1"/>
    </source>
</evidence>
<organism evidence="1 2">
    <name type="scientific">Xylanimonas ulmi</name>
    <dbReference type="NCBI Taxonomy" id="228973"/>
    <lineage>
        <taxon>Bacteria</taxon>
        <taxon>Bacillati</taxon>
        <taxon>Actinomycetota</taxon>
        <taxon>Actinomycetes</taxon>
        <taxon>Micrococcales</taxon>
        <taxon>Promicromonosporaceae</taxon>
        <taxon>Xylanimonas</taxon>
    </lineage>
</organism>
<accession>A0A4V2EYC9</accession>
<dbReference type="PANTHER" id="PTHR13812:SF19">
    <property type="entry name" value="KETIMINE REDUCTASE MU-CRYSTALLIN"/>
    <property type="match status" value="1"/>
</dbReference>
<dbReference type="RefSeq" id="WP_130416035.1">
    <property type="nucleotide sequence ID" value="NZ_SGWX01000001.1"/>
</dbReference>
<dbReference type="NCBIfam" id="NF005762">
    <property type="entry name" value="PRK07589.1"/>
    <property type="match status" value="1"/>
</dbReference>
<dbReference type="EMBL" id="SGWX01000001">
    <property type="protein sequence ID" value="RZS62550.1"/>
    <property type="molecule type" value="Genomic_DNA"/>
</dbReference>
<dbReference type="PANTHER" id="PTHR13812">
    <property type="entry name" value="KETIMINE REDUCTASE MU-CRYSTALLIN"/>
    <property type="match status" value="1"/>
</dbReference>
<dbReference type="InterPro" id="IPR023401">
    <property type="entry name" value="ODC_N"/>
</dbReference>
<dbReference type="InterPro" id="IPR036291">
    <property type="entry name" value="NAD(P)-bd_dom_sf"/>
</dbReference>
<dbReference type="InterPro" id="IPR003462">
    <property type="entry name" value="ODC_Mu_crystall"/>
</dbReference>
<dbReference type="Gene3D" id="3.30.1780.10">
    <property type="entry name" value="ornithine cyclodeaminase, domain 1"/>
    <property type="match status" value="1"/>
</dbReference>
<evidence type="ECO:0000313" key="2">
    <source>
        <dbReference type="Proteomes" id="UP000293852"/>
    </source>
</evidence>
<protein>
    <submittedName>
        <fullName evidence="1">Ornithine cyclodeaminase</fullName>
    </submittedName>
</protein>
<name>A0A4V2EYC9_9MICO</name>
<dbReference type="SUPFAM" id="SSF51735">
    <property type="entry name" value="NAD(P)-binding Rossmann-fold domains"/>
    <property type="match status" value="1"/>
</dbReference>
<keyword evidence="2" id="KW-1185">Reference proteome</keyword>
<dbReference type="Gene3D" id="3.40.50.720">
    <property type="entry name" value="NAD(P)-binding Rossmann-like Domain"/>
    <property type="match status" value="1"/>
</dbReference>
<dbReference type="Proteomes" id="UP000293852">
    <property type="component" value="Unassembled WGS sequence"/>
</dbReference>
<dbReference type="Pfam" id="PF02423">
    <property type="entry name" value="OCD_Mu_crystall"/>
    <property type="match status" value="1"/>
</dbReference>